<dbReference type="GO" id="GO:0009252">
    <property type="term" value="P:peptidoglycan biosynthetic process"/>
    <property type="evidence" value="ECO:0007669"/>
    <property type="project" value="TreeGrafter"/>
</dbReference>
<reference evidence="7" key="1">
    <citation type="journal article" date="2021" name="PeerJ">
        <title>Extensive microbial diversity within the chicken gut microbiome revealed by metagenomics and culture.</title>
        <authorList>
            <person name="Gilroy R."/>
            <person name="Ravi A."/>
            <person name="Getino M."/>
            <person name="Pursley I."/>
            <person name="Horton D.L."/>
            <person name="Alikhan N.F."/>
            <person name="Baker D."/>
            <person name="Gharbi K."/>
            <person name="Hall N."/>
            <person name="Watson M."/>
            <person name="Adriaenssens E.M."/>
            <person name="Foster-Nyarko E."/>
            <person name="Jarju S."/>
            <person name="Secka A."/>
            <person name="Antonio M."/>
            <person name="Oren A."/>
            <person name="Chaudhuri R.R."/>
            <person name="La Ragione R."/>
            <person name="Hildebrand F."/>
            <person name="Pallen M.J."/>
        </authorList>
    </citation>
    <scope>NUCLEOTIDE SEQUENCE</scope>
    <source>
        <strain evidence="7">ChiHjej13B12-752</strain>
    </source>
</reference>
<evidence type="ECO:0000256" key="1">
    <source>
        <dbReference type="ARBA" id="ARBA00001933"/>
    </source>
</evidence>
<dbReference type="Gene3D" id="2.40.37.10">
    <property type="entry name" value="Lyase, Ornithine Decarboxylase, Chain A, domain 1"/>
    <property type="match status" value="1"/>
</dbReference>
<evidence type="ECO:0000256" key="4">
    <source>
        <dbReference type="PIRSR" id="PIRSR600821-50"/>
    </source>
</evidence>
<evidence type="ECO:0000256" key="2">
    <source>
        <dbReference type="ARBA" id="ARBA00022898"/>
    </source>
</evidence>
<reference evidence="7" key="2">
    <citation type="submission" date="2021-04" db="EMBL/GenBank/DDBJ databases">
        <authorList>
            <person name="Gilroy R."/>
        </authorList>
    </citation>
    <scope>NUCLEOTIDE SEQUENCE</scope>
    <source>
        <strain evidence="7">ChiHjej13B12-752</strain>
    </source>
</reference>
<dbReference type="PANTHER" id="PTHR30511">
    <property type="entry name" value="ALANINE RACEMASE"/>
    <property type="match status" value="1"/>
</dbReference>
<dbReference type="AlphaFoldDB" id="A0A9D1QIK1"/>
<dbReference type="SUPFAM" id="SSF50621">
    <property type="entry name" value="Alanine racemase C-terminal domain-like"/>
    <property type="match status" value="1"/>
</dbReference>
<evidence type="ECO:0000259" key="6">
    <source>
        <dbReference type="SMART" id="SM01005"/>
    </source>
</evidence>
<evidence type="ECO:0000256" key="3">
    <source>
        <dbReference type="ARBA" id="ARBA00023235"/>
    </source>
</evidence>
<keyword evidence="2 4" id="KW-0663">Pyridoxal phosphate</keyword>
<evidence type="ECO:0000313" key="8">
    <source>
        <dbReference type="Proteomes" id="UP000823989"/>
    </source>
</evidence>
<protein>
    <submittedName>
        <fullName evidence="7">Alanine racemase</fullName>
        <ecNumber evidence="7">5.1.1.1</ecNumber>
    </submittedName>
</protein>
<dbReference type="SUPFAM" id="SSF51419">
    <property type="entry name" value="PLP-binding barrel"/>
    <property type="match status" value="1"/>
</dbReference>
<dbReference type="InterPro" id="IPR009006">
    <property type="entry name" value="Ala_racemase/Decarboxylase_C"/>
</dbReference>
<dbReference type="GO" id="GO:0005829">
    <property type="term" value="C:cytosol"/>
    <property type="evidence" value="ECO:0007669"/>
    <property type="project" value="TreeGrafter"/>
</dbReference>
<dbReference type="Pfam" id="PF01168">
    <property type="entry name" value="Ala_racemase_N"/>
    <property type="match status" value="1"/>
</dbReference>
<dbReference type="PRINTS" id="PR00992">
    <property type="entry name" value="ALARACEMASE"/>
</dbReference>
<comment type="caution">
    <text evidence="7">The sequence shown here is derived from an EMBL/GenBank/DDBJ whole genome shotgun (WGS) entry which is preliminary data.</text>
</comment>
<dbReference type="GO" id="GO:0030632">
    <property type="term" value="P:D-alanine biosynthetic process"/>
    <property type="evidence" value="ECO:0007669"/>
    <property type="project" value="TreeGrafter"/>
</dbReference>
<organism evidence="7 8">
    <name type="scientific">Candidatus Salinicoccus stercoripullorum</name>
    <dbReference type="NCBI Taxonomy" id="2838756"/>
    <lineage>
        <taxon>Bacteria</taxon>
        <taxon>Bacillati</taxon>
        <taxon>Bacillota</taxon>
        <taxon>Bacilli</taxon>
        <taxon>Bacillales</taxon>
        <taxon>Staphylococcaceae</taxon>
        <taxon>Salinicoccus</taxon>
    </lineage>
</organism>
<dbReference type="PANTHER" id="PTHR30511:SF0">
    <property type="entry name" value="ALANINE RACEMASE, CATABOLIC-RELATED"/>
    <property type="match status" value="1"/>
</dbReference>
<gene>
    <name evidence="7" type="ORF">H9891_06815</name>
</gene>
<evidence type="ECO:0000256" key="5">
    <source>
        <dbReference type="PIRSR" id="PIRSR600821-52"/>
    </source>
</evidence>
<dbReference type="SMART" id="SM01005">
    <property type="entry name" value="Ala_racemase_C"/>
    <property type="match status" value="1"/>
</dbReference>
<evidence type="ECO:0000313" key="7">
    <source>
        <dbReference type="EMBL" id="HIW12855.1"/>
    </source>
</evidence>
<dbReference type="Gene3D" id="3.20.20.10">
    <property type="entry name" value="Alanine racemase"/>
    <property type="match status" value="1"/>
</dbReference>
<dbReference type="InterPro" id="IPR000821">
    <property type="entry name" value="Ala_racemase"/>
</dbReference>
<dbReference type="GO" id="GO:0030170">
    <property type="term" value="F:pyridoxal phosphate binding"/>
    <property type="evidence" value="ECO:0007669"/>
    <property type="project" value="TreeGrafter"/>
</dbReference>
<dbReference type="Pfam" id="PF00842">
    <property type="entry name" value="Ala_racemase_C"/>
    <property type="match status" value="1"/>
</dbReference>
<name>A0A9D1QIK1_9STAP</name>
<comment type="cofactor">
    <cofactor evidence="1 4">
        <name>pyridoxal 5'-phosphate</name>
        <dbReference type="ChEBI" id="CHEBI:597326"/>
    </cofactor>
</comment>
<feature type="domain" description="Alanine racemase C-terminal" evidence="6">
    <location>
        <begin position="234"/>
        <end position="355"/>
    </location>
</feature>
<sequence length="362" mass="40902">MGGILTIDREQFIETAKYSAGGRDTIAVVKNNAYNYGLEFAVKAFWEAGIRSFATTSLEEAKRIRSYVPGSMIFMMNPVRDFETVREYGFHITLPSLEYYYEYHEALAGINVHLEFAGLFNRSGFEDASDMIEAMEHQKTLEPAERMRIKGIWTHFGYADELEMDEYEIERGMWLGLLETLAGSGYTFDIVHAQNSASFARDGILDGHTHLRLGISLYGSRPYYSLPETDFIQSLELKAEIVQIRNIRSDQKCGYGGSYEPDGDRRIAVVDIGYGDGLLRKRAAFDCMIDGRRYPIKSLMMSHMIVEIDGAVSPSDEVILYSNEMRIDEFTAKGVGANSEQLGALNYQSLKKVILNDIGIHQ</sequence>
<dbReference type="GO" id="GO:0008784">
    <property type="term" value="F:alanine racemase activity"/>
    <property type="evidence" value="ECO:0007669"/>
    <property type="project" value="UniProtKB-EC"/>
</dbReference>
<dbReference type="EC" id="5.1.1.1" evidence="7"/>
<dbReference type="InterPro" id="IPR029066">
    <property type="entry name" value="PLP-binding_barrel"/>
</dbReference>
<feature type="binding site" evidence="5">
    <location>
        <position position="301"/>
    </location>
    <ligand>
        <name>substrate</name>
    </ligand>
</feature>
<dbReference type="Proteomes" id="UP000823989">
    <property type="component" value="Unassembled WGS sequence"/>
</dbReference>
<feature type="binding site" evidence="5">
    <location>
        <position position="122"/>
    </location>
    <ligand>
        <name>substrate</name>
    </ligand>
</feature>
<accession>A0A9D1QIK1</accession>
<dbReference type="EMBL" id="DXHR01000025">
    <property type="protein sequence ID" value="HIW12855.1"/>
    <property type="molecule type" value="Genomic_DNA"/>
</dbReference>
<dbReference type="InterPro" id="IPR011079">
    <property type="entry name" value="Ala_racemase_C"/>
</dbReference>
<feature type="modified residue" description="N6-(pyridoxal phosphate)lysine" evidence="4">
    <location>
        <position position="30"/>
    </location>
</feature>
<keyword evidence="3 7" id="KW-0413">Isomerase</keyword>
<proteinExistence type="predicted"/>
<dbReference type="InterPro" id="IPR001608">
    <property type="entry name" value="Ala_racemase_N"/>
</dbReference>